<protein>
    <recommendedName>
        <fullName evidence="2">RNase NYN domain-containing protein</fullName>
    </recommendedName>
</protein>
<dbReference type="Gene3D" id="3.40.50.11980">
    <property type="match status" value="1"/>
</dbReference>
<dbReference type="Pfam" id="PF11977">
    <property type="entry name" value="RNase_Zc3h12a"/>
    <property type="match status" value="1"/>
</dbReference>
<comment type="caution">
    <text evidence="3">The sequence shown here is derived from an EMBL/GenBank/DDBJ whole genome shotgun (WGS) entry which is preliminary data.</text>
</comment>
<dbReference type="InterPro" id="IPR027417">
    <property type="entry name" value="P-loop_NTPase"/>
</dbReference>
<feature type="coiled-coil region" evidence="1">
    <location>
        <begin position="202"/>
        <end position="350"/>
    </location>
</feature>
<feature type="coiled-coil region" evidence="1">
    <location>
        <begin position="416"/>
        <end position="515"/>
    </location>
</feature>
<dbReference type="EMBL" id="LAZR01006440">
    <property type="protein sequence ID" value="KKM92097.1"/>
    <property type="molecule type" value="Genomic_DNA"/>
</dbReference>
<feature type="domain" description="RNase NYN" evidence="2">
    <location>
        <begin position="864"/>
        <end position="1002"/>
    </location>
</feature>
<organism evidence="3">
    <name type="scientific">marine sediment metagenome</name>
    <dbReference type="NCBI Taxonomy" id="412755"/>
    <lineage>
        <taxon>unclassified sequences</taxon>
        <taxon>metagenomes</taxon>
        <taxon>ecological metagenomes</taxon>
    </lineage>
</organism>
<keyword evidence="1" id="KW-0175">Coiled coil</keyword>
<dbReference type="SUPFAM" id="SSF52540">
    <property type="entry name" value="P-loop containing nucleoside triphosphate hydrolases"/>
    <property type="match status" value="2"/>
</dbReference>
<reference evidence="3" key="1">
    <citation type="journal article" date="2015" name="Nature">
        <title>Complex archaea that bridge the gap between prokaryotes and eukaryotes.</title>
        <authorList>
            <person name="Spang A."/>
            <person name="Saw J.H."/>
            <person name="Jorgensen S.L."/>
            <person name="Zaremba-Niedzwiedzka K."/>
            <person name="Martijn J."/>
            <person name="Lind A.E."/>
            <person name="van Eijk R."/>
            <person name="Schleper C."/>
            <person name="Guy L."/>
            <person name="Ettema T.J."/>
        </authorList>
    </citation>
    <scope>NUCLEOTIDE SEQUENCE</scope>
</reference>
<evidence type="ECO:0000256" key="1">
    <source>
        <dbReference type="SAM" id="Coils"/>
    </source>
</evidence>
<evidence type="ECO:0000313" key="3">
    <source>
        <dbReference type="EMBL" id="KKM92097.1"/>
    </source>
</evidence>
<evidence type="ECO:0000259" key="2">
    <source>
        <dbReference type="Pfam" id="PF11977"/>
    </source>
</evidence>
<accession>A0A0F9PFJ1</accession>
<gene>
    <name evidence="3" type="ORF">LCGC14_1221850</name>
</gene>
<dbReference type="Gene3D" id="3.40.50.300">
    <property type="entry name" value="P-loop containing nucleotide triphosphate hydrolases"/>
    <property type="match status" value="1"/>
</dbReference>
<sequence>MNTDNQNLSIEIETKGRNTIPFIDFGNIITIHGKNGVGKSMAGTLLEIASGNYTFESENRFKKLASVIEECKIQYKDGHDLLFKVILKPLLWSFDKNLNRINPLSLGNYYKGDQGKEIVIDFTEFGKSVNVRTIRGNESLEQQVYFFKDIFIAKISQKLEKLVKKIEYLENYQNQIKKDNIENVIHDYYKIREEFNELLNQISNYKNSLTNREANLNNFKKNLNLLERLLFISENDIKTIIEKKKEETEKVEKIRKEVEAKYKERSNIKTKLVGLETRFDIMSKKNLKKLSNLRKKKEQLKNQLISQYKMDLSTLEENSYQQISEVQKKIKVYEDKINSDKKSIEKLNKQNKRIIEINKYLTQLRDTCSKASSQDFGKEKLIKTKFDKKNELMLSFQEFFEIFYNNNIEFKQDKELKEYHSIIQNYNEEINSSRKKLSILEEYDKVVGKITQLLKELSNKGSNIDDFVAVDDKIGNLKQKQQENITTLQNLEKLILEYNQNLQDLTKIVKDLELNPSKTSLISELNKSGIKITQNETITEQCKQNISGTEKKISQSEAELIKMQHDKDAIQGKYEKTKKEFDVISKNIQEAAKTFGYTKVGEFIDYYKPHLEKFNEYLNNTINLHSRLKILKDDIGKVIEGGKPKNKVHTKIINDEFDEIFKKIYGRKEFFEYVFKDYSRIKKFDIINKTIIFETTAGLEETRDLEEFSSGEKTYAYCRSIISMNANVAKFNILILDESYALLDSDHSENLYSFQEQMIKEKNISKFINILPFKDIFKDLIPILEKNLKEADKSDSENSELIKSQLDITKSFQKEVSKRGYYQEIHYPLKNRRVLGMSYGIKQDYGSQSVSKELEDEDLAFSFILDGSNIARNNRNTKNASIRDVIRCKEKLKKFGVPEKNIFIVFGAGLRHYIPERDNPTYELLLKDRTVNQAPAGRDDDWFIIKYAMDHDSYIITNDRYLDYRKKSHSHETFIKTHSIRYSVIGNDIIFEDGFNNKLKAIISQVH</sequence>
<dbReference type="InterPro" id="IPR021869">
    <property type="entry name" value="RNase_Zc3h12_NYN"/>
</dbReference>
<dbReference type="AlphaFoldDB" id="A0A0F9PFJ1"/>
<name>A0A0F9PFJ1_9ZZZZ</name>
<proteinExistence type="predicted"/>